<dbReference type="Proteomes" id="UP000812287">
    <property type="component" value="Unassembled WGS sequence"/>
</dbReference>
<dbReference type="GeneID" id="66106901"/>
<reference evidence="1" key="1">
    <citation type="submission" date="2020-11" db="EMBL/GenBank/DDBJ databases">
        <title>Adaptations for nitrogen fixation in a non-lichenized fungal sporocarp promotes dispersal by wood-feeding termites.</title>
        <authorList>
            <consortium name="DOE Joint Genome Institute"/>
            <person name="Koch R.A."/>
            <person name="Yoon G."/>
            <person name="Arayal U."/>
            <person name="Lail K."/>
            <person name="Amirebrahimi M."/>
            <person name="Labutti K."/>
            <person name="Lipzen A."/>
            <person name="Riley R."/>
            <person name="Barry K."/>
            <person name="Henrissat B."/>
            <person name="Grigoriev I.V."/>
            <person name="Herr J.R."/>
            <person name="Aime M.C."/>
        </authorList>
    </citation>
    <scope>NUCLEOTIDE SEQUENCE</scope>
    <source>
        <strain evidence="1">MCA 3950</strain>
    </source>
</reference>
<gene>
    <name evidence="1" type="ORF">BT62DRAFT_924377</name>
</gene>
<proteinExistence type="predicted"/>
<sequence>MTEYGLSPPWNRSRRTSVVGLRNLLLFLDTPLDVLNSPSLSSGDGHLVDIAENQDINIDTSEKYHVHNPPVCPIHLALPSFEHFAAARSRACICNSWKIEIYFQEGSRHQSKCFQSLELTQDRNKSLISHHSTMRQQTSQKTIYDARTVQGYFSDRGHYIRDGIEYGETQW</sequence>
<name>A0A9P7VG33_9AGAR</name>
<evidence type="ECO:0000313" key="2">
    <source>
        <dbReference type="Proteomes" id="UP000812287"/>
    </source>
</evidence>
<evidence type="ECO:0000313" key="1">
    <source>
        <dbReference type="EMBL" id="KAG7439932.1"/>
    </source>
</evidence>
<dbReference type="AlphaFoldDB" id="A0A9P7VG33"/>
<dbReference type="RefSeq" id="XP_043033432.1">
    <property type="nucleotide sequence ID" value="XM_043184604.1"/>
</dbReference>
<comment type="caution">
    <text evidence="1">The sequence shown here is derived from an EMBL/GenBank/DDBJ whole genome shotgun (WGS) entry which is preliminary data.</text>
</comment>
<dbReference type="EMBL" id="MU250580">
    <property type="protein sequence ID" value="KAG7439932.1"/>
    <property type="molecule type" value="Genomic_DNA"/>
</dbReference>
<accession>A0A9P7VG33</accession>
<protein>
    <submittedName>
        <fullName evidence="1">Uncharacterized protein</fullName>
    </submittedName>
</protein>
<keyword evidence="2" id="KW-1185">Reference proteome</keyword>
<organism evidence="1 2">
    <name type="scientific">Guyanagaster necrorhizus</name>
    <dbReference type="NCBI Taxonomy" id="856835"/>
    <lineage>
        <taxon>Eukaryota</taxon>
        <taxon>Fungi</taxon>
        <taxon>Dikarya</taxon>
        <taxon>Basidiomycota</taxon>
        <taxon>Agaricomycotina</taxon>
        <taxon>Agaricomycetes</taxon>
        <taxon>Agaricomycetidae</taxon>
        <taxon>Agaricales</taxon>
        <taxon>Marasmiineae</taxon>
        <taxon>Physalacriaceae</taxon>
        <taxon>Guyanagaster</taxon>
    </lineage>
</organism>